<keyword evidence="2" id="KW-0732">Signal</keyword>
<feature type="coiled-coil region" evidence="1">
    <location>
        <begin position="23"/>
        <end position="58"/>
    </location>
</feature>
<dbReference type="EMBL" id="VCNI01000003">
    <property type="protein sequence ID" value="TMU50925.1"/>
    <property type="molecule type" value="Genomic_DNA"/>
</dbReference>
<evidence type="ECO:0000313" key="4">
    <source>
        <dbReference type="Proteomes" id="UP000751614"/>
    </source>
</evidence>
<feature type="chain" id="PRO_5047547333" description="Outer membrane protein with beta-barrel domain" evidence="2">
    <location>
        <begin position="23"/>
        <end position="356"/>
    </location>
</feature>
<dbReference type="Proteomes" id="UP000751614">
    <property type="component" value="Unassembled WGS sequence"/>
</dbReference>
<evidence type="ECO:0000256" key="1">
    <source>
        <dbReference type="SAM" id="Coils"/>
    </source>
</evidence>
<proteinExistence type="predicted"/>
<protein>
    <recommendedName>
        <fullName evidence="5">Outer membrane protein with beta-barrel domain</fullName>
    </recommendedName>
</protein>
<keyword evidence="1" id="KW-0175">Coiled coil</keyword>
<gene>
    <name evidence="3" type="ORF">FGG15_17020</name>
</gene>
<comment type="caution">
    <text evidence="3">The sequence shown here is derived from an EMBL/GenBank/DDBJ whole genome shotgun (WGS) entry which is preliminary data.</text>
</comment>
<reference evidence="3 4" key="1">
    <citation type="submission" date="2019-05" db="EMBL/GenBank/DDBJ databases">
        <title>Flagellimonas sp. AsT0115, sp. nov., isolated from a marine red algae, Asparagopsis taxiformis.</title>
        <authorList>
            <person name="Kim J."/>
            <person name="Jeong S.E."/>
            <person name="Jeon C.O."/>
        </authorList>
    </citation>
    <scope>NUCLEOTIDE SEQUENCE [LARGE SCALE GENOMIC DNA]</scope>
    <source>
        <strain evidence="3 4">AsT0115</strain>
    </source>
</reference>
<dbReference type="RefSeq" id="WP_138838568.1">
    <property type="nucleotide sequence ID" value="NZ_VCNI01000003.1"/>
</dbReference>
<name>A0ABY2WH74_9FLAO</name>
<keyword evidence="4" id="KW-1185">Reference proteome</keyword>
<accession>A0ABY2WH74</accession>
<evidence type="ECO:0000313" key="3">
    <source>
        <dbReference type="EMBL" id="TMU50925.1"/>
    </source>
</evidence>
<sequence length="356" mass="41846">MRTITFYLAALVLLLLSQNLMAQEPYQRKIEDLREKKEKITQQEKDALKEEVESINRRLERGDLSLEEAKVLKAEAAKKRALNIENRVAIIDHQISLLERNNGETLTIADERDRWEDEDGFSIRIDGEPIFFTNSRRWKDDIKYDRRTYSDPVFAIGLNNALIDGQSLDDSPYKVGGSRFFEMGWQWRTRVFKNSNWLRFNYGFSFQFNGLKPDDNQIFVQNGDQTVLEEFEFELDKSKLRMDNLVFPVHFEFGPSRFRETEKSIRYSIQNQFRMGVGGYGGFNLGTRQKLKYSRDGENVKDKFKRDYNTSDLIYGISGYVGFDEILLYVKYDLNPIFKDADVEQHNISLGLRFDL</sequence>
<evidence type="ECO:0000256" key="2">
    <source>
        <dbReference type="SAM" id="SignalP"/>
    </source>
</evidence>
<evidence type="ECO:0008006" key="5">
    <source>
        <dbReference type="Google" id="ProtNLM"/>
    </source>
</evidence>
<organism evidence="3 4">
    <name type="scientific">Flagellimonas algicola</name>
    <dbReference type="NCBI Taxonomy" id="2583815"/>
    <lineage>
        <taxon>Bacteria</taxon>
        <taxon>Pseudomonadati</taxon>
        <taxon>Bacteroidota</taxon>
        <taxon>Flavobacteriia</taxon>
        <taxon>Flavobacteriales</taxon>
        <taxon>Flavobacteriaceae</taxon>
        <taxon>Flagellimonas</taxon>
    </lineage>
</organism>
<feature type="signal peptide" evidence="2">
    <location>
        <begin position="1"/>
        <end position="22"/>
    </location>
</feature>